<comment type="caution">
    <text evidence="1">The sequence shown here is derived from an EMBL/GenBank/DDBJ whole genome shotgun (WGS) entry which is preliminary data.</text>
</comment>
<organism evidence="1 2">
    <name type="scientific">Phyllobacterium myrsinacearum</name>
    <dbReference type="NCBI Taxonomy" id="28101"/>
    <lineage>
        <taxon>Bacteria</taxon>
        <taxon>Pseudomonadati</taxon>
        <taxon>Pseudomonadota</taxon>
        <taxon>Alphaproteobacteria</taxon>
        <taxon>Hyphomicrobiales</taxon>
        <taxon>Phyllobacteriaceae</taxon>
        <taxon>Phyllobacterium</taxon>
    </lineage>
</organism>
<protein>
    <submittedName>
        <fullName evidence="1">Uncharacterized protein</fullName>
    </submittedName>
</protein>
<name>A0A839ENN1_9HYPH</name>
<proteinExistence type="predicted"/>
<evidence type="ECO:0000313" key="1">
    <source>
        <dbReference type="EMBL" id="MBA8878270.1"/>
    </source>
</evidence>
<sequence length="143" mass="15845">MFTRSDDERSEAGRNVFEAMRIFNSELRKATKLGLNIEVQQLKMLTSDGMVPIISVAVHNAPTFVPAPEVSVDDPARSVRCQSAMQIVFQNTAERAMAAGWREQEVAVALVDLADNHMLTLGSNQEIMKATKKAISKLGSRRR</sequence>
<keyword evidence="2" id="KW-1185">Reference proteome</keyword>
<dbReference type="AlphaFoldDB" id="A0A839ENN1"/>
<accession>A0A839ENN1</accession>
<dbReference type="EMBL" id="JACGXN010000002">
    <property type="protein sequence ID" value="MBA8878270.1"/>
    <property type="molecule type" value="Genomic_DNA"/>
</dbReference>
<dbReference type="Proteomes" id="UP000549052">
    <property type="component" value="Unassembled WGS sequence"/>
</dbReference>
<gene>
    <name evidence="1" type="ORF">FHW16_001982</name>
</gene>
<evidence type="ECO:0000313" key="2">
    <source>
        <dbReference type="Proteomes" id="UP000549052"/>
    </source>
</evidence>
<reference evidence="1 2" key="1">
    <citation type="submission" date="2020-07" db="EMBL/GenBank/DDBJ databases">
        <title>Genomic Encyclopedia of Type Strains, Phase IV (KMG-V): Genome sequencing to study the core and pangenomes of soil and plant-associated prokaryotes.</title>
        <authorList>
            <person name="Whitman W."/>
        </authorList>
    </citation>
    <scope>NUCLEOTIDE SEQUENCE [LARGE SCALE GENOMIC DNA]</scope>
    <source>
        <strain evidence="1 2">AN3</strain>
    </source>
</reference>
<dbReference type="RefSeq" id="WP_246711701.1">
    <property type="nucleotide sequence ID" value="NZ_JACGXN010000002.1"/>
</dbReference>